<proteinExistence type="predicted"/>
<evidence type="ECO:0000313" key="2">
    <source>
        <dbReference type="Proteomes" id="UP000762676"/>
    </source>
</evidence>
<dbReference type="Pfam" id="PF13365">
    <property type="entry name" value="Trypsin_2"/>
    <property type="match status" value="1"/>
</dbReference>
<dbReference type="AlphaFoldDB" id="A0AAV4GAN0"/>
<reference evidence="1 2" key="1">
    <citation type="journal article" date="2021" name="Elife">
        <title>Chloroplast acquisition without the gene transfer in kleptoplastic sea slugs, Plakobranchus ocellatus.</title>
        <authorList>
            <person name="Maeda T."/>
            <person name="Takahashi S."/>
            <person name="Yoshida T."/>
            <person name="Shimamura S."/>
            <person name="Takaki Y."/>
            <person name="Nagai Y."/>
            <person name="Toyoda A."/>
            <person name="Suzuki Y."/>
            <person name="Arimoto A."/>
            <person name="Ishii H."/>
            <person name="Satoh N."/>
            <person name="Nishiyama T."/>
            <person name="Hasebe M."/>
            <person name="Maruyama T."/>
            <person name="Minagawa J."/>
            <person name="Obokata J."/>
            <person name="Shigenobu S."/>
        </authorList>
    </citation>
    <scope>NUCLEOTIDE SEQUENCE [LARGE SCALE GENOMIC DNA]</scope>
</reference>
<protein>
    <recommendedName>
        <fullName evidence="3">Peptidase S1 domain-containing protein</fullName>
    </recommendedName>
</protein>
<dbReference type="Proteomes" id="UP000762676">
    <property type="component" value="Unassembled WGS sequence"/>
</dbReference>
<dbReference type="SUPFAM" id="SSF50494">
    <property type="entry name" value="Trypsin-like serine proteases"/>
    <property type="match status" value="1"/>
</dbReference>
<dbReference type="InterPro" id="IPR009003">
    <property type="entry name" value="Peptidase_S1_PA"/>
</dbReference>
<evidence type="ECO:0000313" key="1">
    <source>
        <dbReference type="EMBL" id="GFR82274.1"/>
    </source>
</evidence>
<keyword evidence="2" id="KW-1185">Reference proteome</keyword>
<comment type="caution">
    <text evidence="1">The sequence shown here is derived from an EMBL/GenBank/DDBJ whole genome shotgun (WGS) entry which is preliminary data.</text>
</comment>
<sequence length="283" mass="32410">MPKLRSDERRTFFRSLIDRTVRLRVQCTSSDRSDEDEFAEDRGTSRVRMGTGFVQRAVEKEFPKSCSCDNCQGKVPSRQWIFHVVTASHLVYNTEEAKETMVDLFFDDDSCQKNKRMESVWASEAIEIDHNMDWCVMEYLTCKEDLGERVESAYKSWVGVEELSPQDLSDLGLLPSSGKDRVPVLIVSHPHGRSKKVTIGEMRDEERSHRIQYNAPTCPGSSGAPVTLFDIDGKFAIIKDRGKFPCRWLFSPVHSGTFTDHPLRKLGGCETMQEQINYGYTFQ</sequence>
<dbReference type="EMBL" id="BMAT01008325">
    <property type="protein sequence ID" value="GFR82274.1"/>
    <property type="molecule type" value="Genomic_DNA"/>
</dbReference>
<accession>A0AAV4GAN0</accession>
<name>A0AAV4GAN0_9GAST</name>
<gene>
    <name evidence="1" type="ORF">ElyMa_004093200</name>
</gene>
<organism evidence="1 2">
    <name type="scientific">Elysia marginata</name>
    <dbReference type="NCBI Taxonomy" id="1093978"/>
    <lineage>
        <taxon>Eukaryota</taxon>
        <taxon>Metazoa</taxon>
        <taxon>Spiralia</taxon>
        <taxon>Lophotrochozoa</taxon>
        <taxon>Mollusca</taxon>
        <taxon>Gastropoda</taxon>
        <taxon>Heterobranchia</taxon>
        <taxon>Euthyneura</taxon>
        <taxon>Panpulmonata</taxon>
        <taxon>Sacoglossa</taxon>
        <taxon>Placobranchoidea</taxon>
        <taxon>Plakobranchidae</taxon>
        <taxon>Elysia</taxon>
    </lineage>
</organism>
<evidence type="ECO:0008006" key="3">
    <source>
        <dbReference type="Google" id="ProtNLM"/>
    </source>
</evidence>